<reference evidence="7" key="1">
    <citation type="submission" date="2020-06" db="EMBL/GenBank/DDBJ databases">
        <title>Draft genomic sequecing of Geomonas sp. Red736.</title>
        <authorList>
            <person name="Itoh H."/>
            <person name="Xu Z.X."/>
            <person name="Ushijima N."/>
            <person name="Masuda Y."/>
            <person name="Shiratori Y."/>
            <person name="Senoo K."/>
        </authorList>
    </citation>
    <scope>NUCLEOTIDE SEQUENCE [LARGE SCALE GENOMIC DNA]</scope>
    <source>
        <strain evidence="7">Red736</strain>
    </source>
</reference>
<dbReference type="EMBL" id="CP096574">
    <property type="protein sequence ID" value="UPU38205.1"/>
    <property type="molecule type" value="Genomic_DNA"/>
</dbReference>
<dbReference type="Gene3D" id="1.25.40.10">
    <property type="entry name" value="Tetratricopeptide repeat domain"/>
    <property type="match status" value="2"/>
</dbReference>
<dbReference type="PANTHER" id="PTHR45641:SF19">
    <property type="entry name" value="NEPHROCYSTIN-3"/>
    <property type="match status" value="1"/>
</dbReference>
<reference evidence="5" key="2">
    <citation type="journal article" date="2021" name="Int. J. Syst. Evol. Microbiol.">
        <title>Geomonas silvestris sp. nov., Geomonas paludis sp. nov. and Geomonas limicola sp. nov., isolated from terrestrial environments, and emended description of the genus Geomonas.</title>
        <authorList>
            <person name="Itoh H."/>
            <person name="Xu Z."/>
            <person name="Masuda Y."/>
            <person name="Ushijima N."/>
            <person name="Hayakawa C."/>
            <person name="Shiratori Y."/>
            <person name="Senoo K."/>
        </authorList>
    </citation>
    <scope>NUCLEOTIDE SEQUENCE</scope>
    <source>
        <strain evidence="5">Red736</strain>
    </source>
</reference>
<evidence type="ECO:0000313" key="6">
    <source>
        <dbReference type="EMBL" id="UPU38205.1"/>
    </source>
</evidence>
<dbReference type="AlphaFoldDB" id="A0A6V8MUM4"/>
<gene>
    <name evidence="5" type="ORF">GMPD_11820</name>
    <name evidence="6" type="ORF">M1B72_10975</name>
</gene>
<feature type="repeat" description="TPR" evidence="3">
    <location>
        <begin position="201"/>
        <end position="234"/>
    </location>
</feature>
<feature type="chain" id="PRO_5028405910" evidence="4">
    <location>
        <begin position="24"/>
        <end position="490"/>
    </location>
</feature>
<organism evidence="5 7">
    <name type="scientific">Geomonas paludis</name>
    <dbReference type="NCBI Taxonomy" id="2740185"/>
    <lineage>
        <taxon>Bacteria</taxon>
        <taxon>Pseudomonadati</taxon>
        <taxon>Thermodesulfobacteriota</taxon>
        <taxon>Desulfuromonadia</taxon>
        <taxon>Geobacterales</taxon>
        <taxon>Geobacteraceae</taxon>
        <taxon>Geomonas</taxon>
    </lineage>
</organism>
<dbReference type="SUPFAM" id="SSF48452">
    <property type="entry name" value="TPR-like"/>
    <property type="match status" value="3"/>
</dbReference>
<dbReference type="Proteomes" id="UP000568888">
    <property type="component" value="Unassembled WGS sequence"/>
</dbReference>
<keyword evidence="1" id="KW-0677">Repeat</keyword>
<proteinExistence type="predicted"/>
<dbReference type="EMBL" id="BLXY01000002">
    <property type="protein sequence ID" value="GFO63263.1"/>
    <property type="molecule type" value="Genomic_DNA"/>
</dbReference>
<sequence length="490" mass="54226">MLRVLQAVVLVITVSLPLAPAFAVQEVYVGTLDLVEVSGRDCRGYTNSRPIELVLERRQGGALTAIEGYLYGPQMEPGRIRGTDPAHLTVVYPGADRSSGEHRLSLSFDHDVLSGEMREAHLDAAADGCNFDRAFITALKADALLASKKADNARQLFRARELELEAWRYLESSAYEQAEANLLQALEIRKRIYGEEAAEVATGLAELGKLFRHTGDYQKAEQNLLAALEMQERFPGKESSEYVETLRQLGYCYFAGGVISKAERMLREALEIREKMLGRNDPAVAVILLDLAPVLVAGAQVIEAEIFLKRALEIVEYSYGPVHREVITVATYLAAFYEETGRTEESLALYRKSQDIREQIDPDGAETLQGMVDLGGKYLAARRYDDALKCGRSVLETRERLFGSEHLSVAATLDFLAGICTSAGRPLEAEALLRRSLNLKEKLLGQGSKEYIQGVYALANHYFNNGRKAEGKELIMRMLKSGNMVIPPAG</sequence>
<dbReference type="Pfam" id="PF13424">
    <property type="entry name" value="TPR_12"/>
    <property type="match status" value="3"/>
</dbReference>
<dbReference type="InterPro" id="IPR019734">
    <property type="entry name" value="TPR_rpt"/>
</dbReference>
<dbReference type="InterPro" id="IPR011990">
    <property type="entry name" value="TPR-like_helical_dom_sf"/>
</dbReference>
<evidence type="ECO:0000256" key="3">
    <source>
        <dbReference type="PROSITE-ProRule" id="PRU00339"/>
    </source>
</evidence>
<keyword evidence="4" id="KW-0732">Signal</keyword>
<keyword evidence="2 3" id="KW-0802">TPR repeat</keyword>
<dbReference type="SMART" id="SM00028">
    <property type="entry name" value="TPR"/>
    <property type="match status" value="5"/>
</dbReference>
<evidence type="ECO:0000313" key="7">
    <source>
        <dbReference type="Proteomes" id="UP000568888"/>
    </source>
</evidence>
<dbReference type="RefSeq" id="WP_183346137.1">
    <property type="nucleotide sequence ID" value="NZ_BLXY01000002.1"/>
</dbReference>
<evidence type="ECO:0000313" key="5">
    <source>
        <dbReference type="EMBL" id="GFO63263.1"/>
    </source>
</evidence>
<feature type="repeat" description="TPR" evidence="3">
    <location>
        <begin position="243"/>
        <end position="276"/>
    </location>
</feature>
<name>A0A6V8MUM4_9BACT</name>
<evidence type="ECO:0000256" key="4">
    <source>
        <dbReference type="SAM" id="SignalP"/>
    </source>
</evidence>
<reference evidence="6" key="3">
    <citation type="submission" date="2022-04" db="EMBL/GenBank/DDBJ databases">
        <authorList>
            <person name="Liu G."/>
        </authorList>
    </citation>
    <scope>NUCLEOTIDE SEQUENCE</scope>
    <source>
        <strain evidence="6">RG22</strain>
    </source>
</reference>
<feature type="signal peptide" evidence="4">
    <location>
        <begin position="1"/>
        <end position="23"/>
    </location>
</feature>
<dbReference type="PANTHER" id="PTHR45641">
    <property type="entry name" value="TETRATRICOPEPTIDE REPEAT PROTEIN (AFU_ORTHOLOGUE AFUA_6G03870)"/>
    <property type="match status" value="1"/>
</dbReference>
<evidence type="ECO:0000256" key="2">
    <source>
        <dbReference type="ARBA" id="ARBA00022803"/>
    </source>
</evidence>
<protein>
    <submittedName>
        <fullName evidence="6">Tetratricopeptide repeat protein</fullName>
    </submittedName>
</protein>
<dbReference type="PROSITE" id="PS50005">
    <property type="entry name" value="TPR"/>
    <property type="match status" value="2"/>
</dbReference>
<accession>A0A6V8MUM4</accession>
<evidence type="ECO:0000256" key="1">
    <source>
        <dbReference type="ARBA" id="ARBA00022737"/>
    </source>
</evidence>
<dbReference type="Proteomes" id="UP000831485">
    <property type="component" value="Chromosome"/>
</dbReference>
<keyword evidence="8" id="KW-1185">Reference proteome</keyword>
<evidence type="ECO:0000313" key="8">
    <source>
        <dbReference type="Proteomes" id="UP000831485"/>
    </source>
</evidence>